<evidence type="ECO:0000256" key="1">
    <source>
        <dbReference type="ARBA" id="ARBA00004141"/>
    </source>
</evidence>
<organism evidence="6 7">
    <name type="scientific">Paramuricea clavata</name>
    <name type="common">Red gorgonian</name>
    <name type="synonym">Violescent sea-whip</name>
    <dbReference type="NCBI Taxonomy" id="317549"/>
    <lineage>
        <taxon>Eukaryota</taxon>
        <taxon>Metazoa</taxon>
        <taxon>Cnidaria</taxon>
        <taxon>Anthozoa</taxon>
        <taxon>Octocorallia</taxon>
        <taxon>Malacalcyonacea</taxon>
        <taxon>Plexauridae</taxon>
        <taxon>Paramuricea</taxon>
    </lineage>
</organism>
<accession>A0A7D9DKW9</accession>
<evidence type="ECO:0000256" key="5">
    <source>
        <dbReference type="SAM" id="MobiDB-lite"/>
    </source>
</evidence>
<sequence>MAIAFIASAISVAIPTNESSASVGGRVTAAIIAKFFITFSFDGVYLWCAELFPTVVRSTAFGTSSAAGRLGSFSASYIIWLIRFHAALPYSIMGAICLQAAVLGLFLPETKGTPTLETMDDMNKDEEGPGVVLLKSKDDMNENDKTEA</sequence>
<keyword evidence="4" id="KW-0472">Membrane</keyword>
<dbReference type="InterPro" id="IPR005828">
    <property type="entry name" value="MFS_sugar_transport-like"/>
</dbReference>
<dbReference type="Pfam" id="PF00083">
    <property type="entry name" value="Sugar_tr"/>
    <property type="match status" value="1"/>
</dbReference>
<feature type="compositionally biased region" description="Basic and acidic residues" evidence="5">
    <location>
        <begin position="135"/>
        <end position="148"/>
    </location>
</feature>
<dbReference type="PANTHER" id="PTHR24064">
    <property type="entry name" value="SOLUTE CARRIER FAMILY 22 MEMBER"/>
    <property type="match status" value="1"/>
</dbReference>
<evidence type="ECO:0000256" key="3">
    <source>
        <dbReference type="ARBA" id="ARBA00022989"/>
    </source>
</evidence>
<dbReference type="Gene3D" id="1.20.1250.20">
    <property type="entry name" value="MFS general substrate transporter like domains"/>
    <property type="match status" value="1"/>
</dbReference>
<comment type="subcellular location">
    <subcellularLocation>
        <location evidence="1">Membrane</location>
        <topology evidence="1">Multi-pass membrane protein</topology>
    </subcellularLocation>
</comment>
<dbReference type="InterPro" id="IPR036259">
    <property type="entry name" value="MFS_trans_sf"/>
</dbReference>
<evidence type="ECO:0000256" key="2">
    <source>
        <dbReference type="ARBA" id="ARBA00022692"/>
    </source>
</evidence>
<gene>
    <name evidence="6" type="ORF">PACLA_8A057725</name>
</gene>
<evidence type="ECO:0000313" key="6">
    <source>
        <dbReference type="EMBL" id="CAB3985711.1"/>
    </source>
</evidence>
<dbReference type="SUPFAM" id="SSF103473">
    <property type="entry name" value="MFS general substrate transporter"/>
    <property type="match status" value="1"/>
</dbReference>
<protein>
    <submittedName>
        <fullName evidence="6">Organic cation transporter -like</fullName>
    </submittedName>
</protein>
<evidence type="ECO:0000256" key="4">
    <source>
        <dbReference type="ARBA" id="ARBA00023136"/>
    </source>
</evidence>
<keyword evidence="2" id="KW-0812">Transmembrane</keyword>
<dbReference type="OrthoDB" id="5990185at2759"/>
<proteinExistence type="predicted"/>
<evidence type="ECO:0000313" key="7">
    <source>
        <dbReference type="Proteomes" id="UP001152795"/>
    </source>
</evidence>
<dbReference type="AlphaFoldDB" id="A0A7D9DKW9"/>
<dbReference type="GO" id="GO:0022857">
    <property type="term" value="F:transmembrane transporter activity"/>
    <property type="evidence" value="ECO:0007669"/>
    <property type="project" value="InterPro"/>
</dbReference>
<dbReference type="PROSITE" id="PS50850">
    <property type="entry name" value="MFS"/>
    <property type="match status" value="1"/>
</dbReference>
<dbReference type="EMBL" id="CACRXK020000907">
    <property type="protein sequence ID" value="CAB3985711.1"/>
    <property type="molecule type" value="Genomic_DNA"/>
</dbReference>
<comment type="caution">
    <text evidence="6">The sequence shown here is derived from an EMBL/GenBank/DDBJ whole genome shotgun (WGS) entry which is preliminary data.</text>
</comment>
<reference evidence="6" key="1">
    <citation type="submission" date="2020-04" db="EMBL/GenBank/DDBJ databases">
        <authorList>
            <person name="Alioto T."/>
            <person name="Alioto T."/>
            <person name="Gomez Garrido J."/>
        </authorList>
    </citation>
    <scope>NUCLEOTIDE SEQUENCE</scope>
    <source>
        <strain evidence="6">A484AB</strain>
    </source>
</reference>
<keyword evidence="3" id="KW-1133">Transmembrane helix</keyword>
<dbReference type="GO" id="GO:0016020">
    <property type="term" value="C:membrane"/>
    <property type="evidence" value="ECO:0007669"/>
    <property type="project" value="UniProtKB-SubCell"/>
</dbReference>
<feature type="region of interest" description="Disordered" evidence="5">
    <location>
        <begin position="116"/>
        <end position="148"/>
    </location>
</feature>
<keyword evidence="7" id="KW-1185">Reference proteome</keyword>
<dbReference type="InterPro" id="IPR020846">
    <property type="entry name" value="MFS_dom"/>
</dbReference>
<dbReference type="Proteomes" id="UP001152795">
    <property type="component" value="Unassembled WGS sequence"/>
</dbReference>
<name>A0A7D9DKW9_PARCT</name>